<name>A0ABP3DBW8_9ACTN</name>
<dbReference type="RefSeq" id="WP_035858015.1">
    <property type="nucleotide sequence ID" value="NZ_BAAAGX010000006.1"/>
</dbReference>
<dbReference type="Proteomes" id="UP001500967">
    <property type="component" value="Unassembled WGS sequence"/>
</dbReference>
<dbReference type="Pfam" id="PF06841">
    <property type="entry name" value="Phage_T4_gp19"/>
    <property type="match status" value="1"/>
</dbReference>
<dbReference type="InterPro" id="IPR011747">
    <property type="entry name" value="CHP02241"/>
</dbReference>
<comment type="caution">
    <text evidence="1">The sequence shown here is derived from an EMBL/GenBank/DDBJ whole genome shotgun (WGS) entry which is preliminary data.</text>
</comment>
<evidence type="ECO:0000313" key="1">
    <source>
        <dbReference type="EMBL" id="GAA0228477.1"/>
    </source>
</evidence>
<dbReference type="EMBL" id="BAAAGX010000006">
    <property type="protein sequence ID" value="GAA0228477.1"/>
    <property type="molecule type" value="Genomic_DNA"/>
</dbReference>
<dbReference type="NCBIfam" id="TIGR02241">
    <property type="entry name" value="conserved hypothetical phage tail region protein"/>
    <property type="match status" value="1"/>
</dbReference>
<organism evidence="1 2">
    <name type="scientific">Cryptosporangium japonicum</name>
    <dbReference type="NCBI Taxonomy" id="80872"/>
    <lineage>
        <taxon>Bacteria</taxon>
        <taxon>Bacillati</taxon>
        <taxon>Actinomycetota</taxon>
        <taxon>Actinomycetes</taxon>
        <taxon>Cryptosporangiales</taxon>
        <taxon>Cryptosporangiaceae</taxon>
        <taxon>Cryptosporangium</taxon>
    </lineage>
</organism>
<protein>
    <submittedName>
        <fullName evidence="1">Phage tail protein</fullName>
    </submittedName>
</protein>
<reference evidence="2" key="1">
    <citation type="journal article" date="2019" name="Int. J. Syst. Evol. Microbiol.">
        <title>The Global Catalogue of Microorganisms (GCM) 10K type strain sequencing project: providing services to taxonomists for standard genome sequencing and annotation.</title>
        <authorList>
            <consortium name="The Broad Institute Genomics Platform"/>
            <consortium name="The Broad Institute Genome Sequencing Center for Infectious Disease"/>
            <person name="Wu L."/>
            <person name="Ma J."/>
        </authorList>
    </citation>
    <scope>NUCLEOTIDE SEQUENCE [LARGE SCALE GENOMIC DNA]</scope>
    <source>
        <strain evidence="2">JCM 10425</strain>
    </source>
</reference>
<keyword evidence="2" id="KW-1185">Reference proteome</keyword>
<accession>A0ABP3DBW8</accession>
<dbReference type="PANTHER" id="PTHR38009">
    <property type="entry name" value="CONSERVED HYPOTHETICAL PHAGE TAIL PROTEIN"/>
    <property type="match status" value="1"/>
</dbReference>
<dbReference type="PANTHER" id="PTHR38009:SF1">
    <property type="entry name" value="CONSERVED HYPOTHETICAL PHAGE TAIL PROTEIN"/>
    <property type="match status" value="1"/>
</dbReference>
<evidence type="ECO:0000313" key="2">
    <source>
        <dbReference type="Proteomes" id="UP001500967"/>
    </source>
</evidence>
<gene>
    <name evidence="1" type="ORF">GCM10009539_12350</name>
</gene>
<proteinExistence type="predicted"/>
<dbReference type="InterPro" id="IPR010667">
    <property type="entry name" value="Phage_T4_Gp19"/>
</dbReference>
<sequence length="147" mass="16044">MSLQPGDALAAHNFGLQIDGVTVEYLQEVSGLTFEQDVIEYQQVSSDGKPVTKKMPGVAKAGECTVTRGMTESPAFTEWINASMAGDMGNARKNATIMLMDYQNSPVKRYNLRNAWCSRIETSGVRAGDASALTEQVTITYEELVIE</sequence>